<dbReference type="InterPro" id="IPR036590">
    <property type="entry name" value="SRAP-like"/>
</dbReference>
<dbReference type="Pfam" id="PF02586">
    <property type="entry name" value="SRAP"/>
    <property type="match status" value="1"/>
</dbReference>
<evidence type="ECO:0000256" key="2">
    <source>
        <dbReference type="ARBA" id="ARBA00022670"/>
    </source>
</evidence>
<keyword evidence="7" id="KW-0456">Lyase</keyword>
<dbReference type="PANTHER" id="PTHR13604:SF0">
    <property type="entry name" value="ABASIC SITE PROCESSING PROTEIN HMCES"/>
    <property type="match status" value="1"/>
</dbReference>
<dbReference type="PANTHER" id="PTHR13604">
    <property type="entry name" value="DC12-RELATED"/>
    <property type="match status" value="1"/>
</dbReference>
<dbReference type="EMBL" id="BAAAZR010000057">
    <property type="protein sequence ID" value="GAA3843449.1"/>
    <property type="molecule type" value="Genomic_DNA"/>
</dbReference>
<keyword evidence="2 8" id="KW-0645">Protease</keyword>
<protein>
    <recommendedName>
        <fullName evidence="8">Abasic site processing protein</fullName>
        <ecNumber evidence="8">3.4.-.-</ecNumber>
    </recommendedName>
</protein>
<gene>
    <name evidence="10" type="ORF">GCM10022226_78030</name>
</gene>
<keyword evidence="11" id="KW-1185">Reference proteome</keyword>
<evidence type="ECO:0000256" key="6">
    <source>
        <dbReference type="ARBA" id="ARBA00023125"/>
    </source>
</evidence>
<evidence type="ECO:0000256" key="3">
    <source>
        <dbReference type="ARBA" id="ARBA00022763"/>
    </source>
</evidence>
<comment type="similarity">
    <text evidence="1 8">Belongs to the SOS response-associated peptidase family.</text>
</comment>
<evidence type="ECO:0000256" key="9">
    <source>
        <dbReference type="SAM" id="MobiDB-lite"/>
    </source>
</evidence>
<evidence type="ECO:0000313" key="10">
    <source>
        <dbReference type="EMBL" id="GAA3843449.1"/>
    </source>
</evidence>
<dbReference type="RefSeq" id="WP_344952681.1">
    <property type="nucleotide sequence ID" value="NZ_BAAAZR010000057.1"/>
</dbReference>
<evidence type="ECO:0000313" key="11">
    <source>
        <dbReference type="Proteomes" id="UP001500888"/>
    </source>
</evidence>
<evidence type="ECO:0000256" key="4">
    <source>
        <dbReference type="ARBA" id="ARBA00022801"/>
    </source>
</evidence>
<keyword evidence="3" id="KW-0227">DNA damage</keyword>
<evidence type="ECO:0000256" key="1">
    <source>
        <dbReference type="ARBA" id="ARBA00008136"/>
    </source>
</evidence>
<sequence length="253" mass="28311">MSMCGRYASTKKRQELLEEFDIGLDATPDELPPDYNVAPTKKVYAVLTRPHEPAKGEEGDGKAEPTRQLRVLKWGLVPSWAKDPSVGSRMINARVETLAEKPSFRRALAQRRCLLPADGYYEWYRADKKSKQPYFIHPSDGGLMAMAGLYEFWKDPTRADDDPLKWLVTCTVITTTAEDSLGHIHDRMPVVVARDRWADWLDPGHTEPGKVLDLLNTGRPSGLAAYPVSSEVNSVRNNGPHLLEPESPETALS</sequence>
<dbReference type="Gene3D" id="3.90.1680.10">
    <property type="entry name" value="SOS response associated peptidase-like"/>
    <property type="match status" value="1"/>
</dbReference>
<evidence type="ECO:0000256" key="7">
    <source>
        <dbReference type="ARBA" id="ARBA00023239"/>
    </source>
</evidence>
<accession>A0ABP7JH30</accession>
<name>A0ABP7JH30_9ACTN</name>
<organism evidence="10 11">
    <name type="scientific">Sphaerisporangium flaviroseum</name>
    <dbReference type="NCBI Taxonomy" id="509199"/>
    <lineage>
        <taxon>Bacteria</taxon>
        <taxon>Bacillati</taxon>
        <taxon>Actinomycetota</taxon>
        <taxon>Actinomycetes</taxon>
        <taxon>Streptosporangiales</taxon>
        <taxon>Streptosporangiaceae</taxon>
        <taxon>Sphaerisporangium</taxon>
    </lineage>
</organism>
<dbReference type="InterPro" id="IPR003738">
    <property type="entry name" value="SRAP"/>
</dbReference>
<keyword evidence="4 8" id="KW-0378">Hydrolase</keyword>
<dbReference type="Proteomes" id="UP001500888">
    <property type="component" value="Unassembled WGS sequence"/>
</dbReference>
<evidence type="ECO:0000256" key="5">
    <source>
        <dbReference type="ARBA" id="ARBA00023124"/>
    </source>
</evidence>
<reference evidence="11" key="1">
    <citation type="journal article" date="2019" name="Int. J. Syst. Evol. Microbiol.">
        <title>The Global Catalogue of Microorganisms (GCM) 10K type strain sequencing project: providing services to taxonomists for standard genome sequencing and annotation.</title>
        <authorList>
            <consortium name="The Broad Institute Genomics Platform"/>
            <consortium name="The Broad Institute Genome Sequencing Center for Infectious Disease"/>
            <person name="Wu L."/>
            <person name="Ma J."/>
        </authorList>
    </citation>
    <scope>NUCLEOTIDE SEQUENCE [LARGE SCALE GENOMIC DNA]</scope>
    <source>
        <strain evidence="11">JCM 16908</strain>
    </source>
</reference>
<evidence type="ECO:0000256" key="8">
    <source>
        <dbReference type="RuleBase" id="RU364100"/>
    </source>
</evidence>
<dbReference type="EC" id="3.4.-.-" evidence="8"/>
<feature type="region of interest" description="Disordered" evidence="9">
    <location>
        <begin position="234"/>
        <end position="253"/>
    </location>
</feature>
<proteinExistence type="inferred from homology"/>
<comment type="caution">
    <text evidence="10">The sequence shown here is derived from an EMBL/GenBank/DDBJ whole genome shotgun (WGS) entry which is preliminary data.</text>
</comment>
<keyword evidence="5" id="KW-0190">Covalent protein-DNA linkage</keyword>
<dbReference type="SUPFAM" id="SSF143081">
    <property type="entry name" value="BB1717-like"/>
    <property type="match status" value="1"/>
</dbReference>
<keyword evidence="6" id="KW-0238">DNA-binding</keyword>